<evidence type="ECO:0000256" key="1">
    <source>
        <dbReference type="SAM" id="MobiDB-lite"/>
    </source>
</evidence>
<sequence length="90" mass="10027">MKNKKMIRVDWGRNLPRCGRDVDPLVDPETLVARRGRPQIWQLLQAFVGDCASRGGSVMARPGGLTPVDPANGGSRQRSTTDLSFYDLDW</sequence>
<proteinExistence type="predicted"/>
<gene>
    <name evidence="2" type="ORF">M6B38_316115</name>
</gene>
<name>A0AAX6HE50_IRIPA</name>
<organism evidence="2 3">
    <name type="scientific">Iris pallida</name>
    <name type="common">Sweet iris</name>
    <dbReference type="NCBI Taxonomy" id="29817"/>
    <lineage>
        <taxon>Eukaryota</taxon>
        <taxon>Viridiplantae</taxon>
        <taxon>Streptophyta</taxon>
        <taxon>Embryophyta</taxon>
        <taxon>Tracheophyta</taxon>
        <taxon>Spermatophyta</taxon>
        <taxon>Magnoliopsida</taxon>
        <taxon>Liliopsida</taxon>
        <taxon>Asparagales</taxon>
        <taxon>Iridaceae</taxon>
        <taxon>Iridoideae</taxon>
        <taxon>Irideae</taxon>
        <taxon>Iris</taxon>
    </lineage>
</organism>
<feature type="region of interest" description="Disordered" evidence="1">
    <location>
        <begin position="58"/>
        <end position="90"/>
    </location>
</feature>
<evidence type="ECO:0000313" key="2">
    <source>
        <dbReference type="EMBL" id="KAJ6839022.1"/>
    </source>
</evidence>
<dbReference type="AlphaFoldDB" id="A0AAX6HE50"/>
<keyword evidence="3" id="KW-1185">Reference proteome</keyword>
<accession>A0AAX6HE50</accession>
<dbReference type="EMBL" id="JANAVB010010199">
    <property type="protein sequence ID" value="KAJ6839022.1"/>
    <property type="molecule type" value="Genomic_DNA"/>
</dbReference>
<feature type="compositionally biased region" description="Polar residues" evidence="1">
    <location>
        <begin position="74"/>
        <end position="83"/>
    </location>
</feature>
<comment type="caution">
    <text evidence="2">The sequence shown here is derived from an EMBL/GenBank/DDBJ whole genome shotgun (WGS) entry which is preliminary data.</text>
</comment>
<evidence type="ECO:0000313" key="3">
    <source>
        <dbReference type="Proteomes" id="UP001140949"/>
    </source>
</evidence>
<reference evidence="2" key="1">
    <citation type="journal article" date="2023" name="GigaByte">
        <title>Genome assembly of the bearded iris, Iris pallida Lam.</title>
        <authorList>
            <person name="Bruccoleri R.E."/>
            <person name="Oakeley E.J."/>
            <person name="Faust A.M.E."/>
            <person name="Altorfer M."/>
            <person name="Dessus-Babus S."/>
            <person name="Burckhardt D."/>
            <person name="Oertli M."/>
            <person name="Naumann U."/>
            <person name="Petersen F."/>
            <person name="Wong J."/>
        </authorList>
    </citation>
    <scope>NUCLEOTIDE SEQUENCE</scope>
    <source>
        <strain evidence="2">GSM-AAB239-AS_SAM_17_03QT</strain>
    </source>
</reference>
<dbReference type="Proteomes" id="UP001140949">
    <property type="component" value="Unassembled WGS sequence"/>
</dbReference>
<protein>
    <submittedName>
        <fullName evidence="2">Uncharacterized protein</fullName>
    </submittedName>
</protein>
<reference evidence="2" key="2">
    <citation type="submission" date="2023-04" db="EMBL/GenBank/DDBJ databases">
        <authorList>
            <person name="Bruccoleri R.E."/>
            <person name="Oakeley E.J."/>
            <person name="Faust A.-M."/>
            <person name="Dessus-Babus S."/>
            <person name="Altorfer M."/>
            <person name="Burckhardt D."/>
            <person name="Oertli M."/>
            <person name="Naumann U."/>
            <person name="Petersen F."/>
            <person name="Wong J."/>
        </authorList>
    </citation>
    <scope>NUCLEOTIDE SEQUENCE</scope>
    <source>
        <strain evidence="2">GSM-AAB239-AS_SAM_17_03QT</strain>
        <tissue evidence="2">Leaf</tissue>
    </source>
</reference>